<dbReference type="EMBL" id="CP054929">
    <property type="protein sequence ID" value="QKW49088.1"/>
    <property type="molecule type" value="Genomic_DNA"/>
</dbReference>
<dbReference type="Gene3D" id="1.10.260.40">
    <property type="entry name" value="lambda repressor-like DNA-binding domains"/>
    <property type="match status" value="1"/>
</dbReference>
<dbReference type="AlphaFoldDB" id="A0A7H8N560"/>
<evidence type="ECO:0000313" key="2">
    <source>
        <dbReference type="EMBL" id="QKW49088.1"/>
    </source>
</evidence>
<dbReference type="PROSITE" id="PS50943">
    <property type="entry name" value="HTH_CROC1"/>
    <property type="match status" value="1"/>
</dbReference>
<dbReference type="InterPro" id="IPR010982">
    <property type="entry name" value="Lambda_DNA-bd_dom_sf"/>
</dbReference>
<dbReference type="Pfam" id="PF19054">
    <property type="entry name" value="DUF5753"/>
    <property type="match status" value="1"/>
</dbReference>
<dbReference type="Pfam" id="PF13560">
    <property type="entry name" value="HTH_31"/>
    <property type="match status" value="1"/>
</dbReference>
<dbReference type="RefSeq" id="WP_176160820.1">
    <property type="nucleotide sequence ID" value="NZ_CP054929.1"/>
</dbReference>
<keyword evidence="3" id="KW-1185">Reference proteome</keyword>
<organism evidence="2 3">
    <name type="scientific">Streptomyces buecherae</name>
    <dbReference type="NCBI Taxonomy" id="2763006"/>
    <lineage>
        <taxon>Bacteria</taxon>
        <taxon>Bacillati</taxon>
        <taxon>Actinomycetota</taxon>
        <taxon>Actinomycetes</taxon>
        <taxon>Kitasatosporales</taxon>
        <taxon>Streptomycetaceae</taxon>
        <taxon>Streptomyces</taxon>
    </lineage>
</organism>
<gene>
    <name evidence="2" type="ORF">HUT08_05495</name>
</gene>
<evidence type="ECO:0000259" key="1">
    <source>
        <dbReference type="PROSITE" id="PS50943"/>
    </source>
</evidence>
<protein>
    <submittedName>
        <fullName evidence="2">Helix-turn-helix transcriptional regulator</fullName>
    </submittedName>
</protein>
<dbReference type="SUPFAM" id="SSF47413">
    <property type="entry name" value="lambda repressor-like DNA-binding domains"/>
    <property type="match status" value="1"/>
</dbReference>
<dbReference type="CDD" id="cd00093">
    <property type="entry name" value="HTH_XRE"/>
    <property type="match status" value="1"/>
</dbReference>
<evidence type="ECO:0000313" key="3">
    <source>
        <dbReference type="Proteomes" id="UP000509303"/>
    </source>
</evidence>
<dbReference type="InterPro" id="IPR001387">
    <property type="entry name" value="Cro/C1-type_HTH"/>
</dbReference>
<dbReference type="SMART" id="SM00530">
    <property type="entry name" value="HTH_XRE"/>
    <property type="match status" value="1"/>
</dbReference>
<name>A0A7H8N560_9ACTN</name>
<feature type="domain" description="HTH cro/C1-type" evidence="1">
    <location>
        <begin position="21"/>
        <end position="73"/>
    </location>
</feature>
<dbReference type="InterPro" id="IPR043917">
    <property type="entry name" value="DUF5753"/>
</dbReference>
<dbReference type="Proteomes" id="UP000509303">
    <property type="component" value="Chromosome"/>
</dbReference>
<dbReference type="GO" id="GO:0003677">
    <property type="term" value="F:DNA binding"/>
    <property type="evidence" value="ECO:0007669"/>
    <property type="project" value="InterPro"/>
</dbReference>
<sequence length="279" mass="31017">MELNNENEARFTPRVLLGRRLRRLRERAGISLRVLADAVHYPHSYLSRVERGQQLPSQTLAEALDAHFNADELFVELLAAAREAAIPDYGRVVVRGEEAATRIQVFNSSLIPGLLQTEEYAHALSCVSLPGESEEQIAALVAARMARKMVFEKEEKPFYWAIMDEAALKRPVGGFACMANQLRSVLTVAQSRHVSVQVLPFVQGEHPLLGGSLSLLTLANGTTTAYVESFATGQTIESPQRVLEVTQRFDMARSQALPEEESLDMVRGYLKEYGDEDDS</sequence>
<proteinExistence type="predicted"/>
<reference evidence="2 3" key="1">
    <citation type="submission" date="2020-06" db="EMBL/GenBank/DDBJ databases">
        <title>Genome mining for natural products.</title>
        <authorList>
            <person name="Zhang B."/>
            <person name="Shi J."/>
            <person name="Ge H."/>
        </authorList>
    </citation>
    <scope>NUCLEOTIDE SEQUENCE [LARGE SCALE GENOMIC DNA]</scope>
    <source>
        <strain evidence="2 3">NA00687</strain>
    </source>
</reference>
<accession>A0A7H8N560</accession>